<keyword evidence="2" id="KW-1185">Reference proteome</keyword>
<proteinExistence type="predicted"/>
<sequence>SLFIEPLDSSLMEAHLSALRLLFYSRFRPPAFGGEESLLKSLEEFCSTTSLKESRKSSNIFGGGGGVNGRRGFLLNSNSLLGGGGNEHQVSCEENERNRRALLLHGVKELALESVKSCSVTEAANPFLDLGQDPSSNPLRLRNWTKQDNQACQVFIRLVKPSVVKFRGALRVR</sequence>
<organism evidence="1 2">
    <name type="scientific">Violaceomyces palustris</name>
    <dbReference type="NCBI Taxonomy" id="1673888"/>
    <lineage>
        <taxon>Eukaryota</taxon>
        <taxon>Fungi</taxon>
        <taxon>Dikarya</taxon>
        <taxon>Basidiomycota</taxon>
        <taxon>Ustilaginomycotina</taxon>
        <taxon>Ustilaginomycetes</taxon>
        <taxon>Violaceomycetales</taxon>
        <taxon>Violaceomycetaceae</taxon>
        <taxon>Violaceomyces</taxon>
    </lineage>
</organism>
<gene>
    <name evidence="1" type="ORF">IE53DRAFT_364975</name>
</gene>
<evidence type="ECO:0000313" key="1">
    <source>
        <dbReference type="EMBL" id="PWN47031.1"/>
    </source>
</evidence>
<name>A0ACD0NMI6_9BASI</name>
<accession>A0ACD0NMI6</accession>
<feature type="non-terminal residue" evidence="1">
    <location>
        <position position="1"/>
    </location>
</feature>
<dbReference type="Proteomes" id="UP000245626">
    <property type="component" value="Unassembled WGS sequence"/>
</dbReference>
<evidence type="ECO:0000313" key="2">
    <source>
        <dbReference type="Proteomes" id="UP000245626"/>
    </source>
</evidence>
<reference evidence="1 2" key="1">
    <citation type="journal article" date="2018" name="Mol. Biol. Evol.">
        <title>Broad Genomic Sampling Reveals a Smut Pathogenic Ancestry of the Fungal Clade Ustilaginomycotina.</title>
        <authorList>
            <person name="Kijpornyongpan T."/>
            <person name="Mondo S.J."/>
            <person name="Barry K."/>
            <person name="Sandor L."/>
            <person name="Lee J."/>
            <person name="Lipzen A."/>
            <person name="Pangilinan J."/>
            <person name="LaButti K."/>
            <person name="Hainaut M."/>
            <person name="Henrissat B."/>
            <person name="Grigoriev I.V."/>
            <person name="Spatafora J.W."/>
            <person name="Aime M.C."/>
        </authorList>
    </citation>
    <scope>NUCLEOTIDE SEQUENCE [LARGE SCALE GENOMIC DNA]</scope>
    <source>
        <strain evidence="1 2">SA 807</strain>
    </source>
</reference>
<dbReference type="EMBL" id="KZ820578">
    <property type="protein sequence ID" value="PWN47031.1"/>
    <property type="molecule type" value="Genomic_DNA"/>
</dbReference>
<protein>
    <submittedName>
        <fullName evidence="1">Uncharacterized protein</fullName>
    </submittedName>
</protein>